<evidence type="ECO:0000313" key="2">
    <source>
        <dbReference type="EMBL" id="MBP2367445.1"/>
    </source>
</evidence>
<gene>
    <name evidence="2" type="ORF">JOF36_003141</name>
</gene>
<name>A0ABS4VU20_9PSEU</name>
<accession>A0ABS4VU20</accession>
<evidence type="ECO:0000313" key="3">
    <source>
        <dbReference type="Proteomes" id="UP001519295"/>
    </source>
</evidence>
<keyword evidence="3" id="KW-1185">Reference proteome</keyword>
<sequence length="91" mass="9048">MPSASFAMCQVARPVRSTKKVSAGSVRSTSGVVSPVATSILNTSTNSGRGFIQAMTVPGTVVSGSTANTRDPAASGVRSTAGESGASRSTR</sequence>
<protein>
    <submittedName>
        <fullName evidence="2">Uncharacterized protein</fullName>
    </submittedName>
</protein>
<reference evidence="2 3" key="1">
    <citation type="submission" date="2021-03" db="EMBL/GenBank/DDBJ databases">
        <title>Sequencing the genomes of 1000 actinobacteria strains.</title>
        <authorList>
            <person name="Klenk H.-P."/>
        </authorList>
    </citation>
    <scope>NUCLEOTIDE SEQUENCE [LARGE SCALE GENOMIC DNA]</scope>
    <source>
        <strain evidence="2 3">DSM 45256</strain>
    </source>
</reference>
<comment type="caution">
    <text evidence="2">The sequence shown here is derived from an EMBL/GenBank/DDBJ whole genome shotgun (WGS) entry which is preliminary data.</text>
</comment>
<proteinExistence type="predicted"/>
<dbReference type="EMBL" id="JAGINU010000001">
    <property type="protein sequence ID" value="MBP2367445.1"/>
    <property type="molecule type" value="Genomic_DNA"/>
</dbReference>
<dbReference type="RefSeq" id="WP_245350853.1">
    <property type="nucleotide sequence ID" value="NZ_JAGINU010000001.1"/>
</dbReference>
<organism evidence="2 3">
    <name type="scientific">Pseudonocardia parietis</name>
    <dbReference type="NCBI Taxonomy" id="570936"/>
    <lineage>
        <taxon>Bacteria</taxon>
        <taxon>Bacillati</taxon>
        <taxon>Actinomycetota</taxon>
        <taxon>Actinomycetes</taxon>
        <taxon>Pseudonocardiales</taxon>
        <taxon>Pseudonocardiaceae</taxon>
        <taxon>Pseudonocardia</taxon>
    </lineage>
</organism>
<evidence type="ECO:0000256" key="1">
    <source>
        <dbReference type="SAM" id="MobiDB-lite"/>
    </source>
</evidence>
<feature type="region of interest" description="Disordered" evidence="1">
    <location>
        <begin position="61"/>
        <end position="91"/>
    </location>
</feature>
<dbReference type="Proteomes" id="UP001519295">
    <property type="component" value="Unassembled WGS sequence"/>
</dbReference>
<feature type="compositionally biased region" description="Polar residues" evidence="1">
    <location>
        <begin position="77"/>
        <end position="91"/>
    </location>
</feature>